<dbReference type="NCBIfam" id="NF008731">
    <property type="entry name" value="PRK11752.1"/>
    <property type="match status" value="1"/>
</dbReference>
<dbReference type="AlphaFoldDB" id="I9P523"/>
<feature type="domain" description="GST N-terminal" evidence="1">
    <location>
        <begin position="41"/>
        <end position="129"/>
    </location>
</feature>
<dbReference type="SFLD" id="SFLDG01151">
    <property type="entry name" value="Main.2:_Nu-like"/>
    <property type="match status" value="1"/>
</dbReference>
<organism evidence="3 4">
    <name type="scientific">Alishewanella agri BL06</name>
    <dbReference type="NCBI Taxonomy" id="1195246"/>
    <lineage>
        <taxon>Bacteria</taxon>
        <taxon>Pseudomonadati</taxon>
        <taxon>Pseudomonadota</taxon>
        <taxon>Gammaproteobacteria</taxon>
        <taxon>Alteromonadales</taxon>
        <taxon>Alteromonadaceae</taxon>
        <taxon>Alishewanella</taxon>
    </lineage>
</organism>
<gene>
    <name evidence="3" type="ORF">AGRI_02880</name>
</gene>
<dbReference type="GO" id="GO:0016740">
    <property type="term" value="F:transferase activity"/>
    <property type="evidence" value="ECO:0007669"/>
    <property type="project" value="UniProtKB-KW"/>
</dbReference>
<name>I9P523_9ALTE</name>
<dbReference type="Pfam" id="PF02798">
    <property type="entry name" value="GST_N"/>
    <property type="match status" value="1"/>
</dbReference>
<dbReference type="SUPFAM" id="SSF47616">
    <property type="entry name" value="GST C-terminal domain-like"/>
    <property type="match status" value="1"/>
</dbReference>
<dbReference type="eggNOG" id="COG0625">
    <property type="taxonomic scope" value="Bacteria"/>
</dbReference>
<dbReference type="InterPro" id="IPR040079">
    <property type="entry name" value="Glutathione_S-Trfase"/>
</dbReference>
<dbReference type="Proteomes" id="UP000035062">
    <property type="component" value="Unassembled WGS sequence"/>
</dbReference>
<dbReference type="PROSITE" id="PS50404">
    <property type="entry name" value="GST_NTER"/>
    <property type="match status" value="1"/>
</dbReference>
<dbReference type="Gene3D" id="1.20.1050.10">
    <property type="match status" value="1"/>
</dbReference>
<dbReference type="InterPro" id="IPR010987">
    <property type="entry name" value="Glutathione-S-Trfase_C-like"/>
</dbReference>
<dbReference type="Pfam" id="PF13410">
    <property type="entry name" value="GST_C_2"/>
    <property type="match status" value="1"/>
</dbReference>
<dbReference type="RefSeq" id="WP_008983516.1">
    <property type="nucleotide sequence ID" value="NZ_AKKU01000006.1"/>
</dbReference>
<dbReference type="InterPro" id="IPR036282">
    <property type="entry name" value="Glutathione-S-Trfase_C_sf"/>
</dbReference>
<dbReference type="SFLD" id="SFLDS00019">
    <property type="entry name" value="Glutathione_Transferase_(cytos"/>
    <property type="match status" value="1"/>
</dbReference>
<dbReference type="InterPro" id="IPR036249">
    <property type="entry name" value="Thioredoxin-like_sf"/>
</dbReference>
<dbReference type="Gene3D" id="3.40.30.10">
    <property type="entry name" value="Glutaredoxin"/>
    <property type="match status" value="1"/>
</dbReference>
<protein>
    <submittedName>
        <fullName evidence="3">Glutathione S-transferase</fullName>
    </submittedName>
</protein>
<dbReference type="CDD" id="cd03048">
    <property type="entry name" value="GST_N_Ure2p_like"/>
    <property type="match status" value="1"/>
</dbReference>
<dbReference type="EMBL" id="AKKU01000006">
    <property type="protein sequence ID" value="EIW90092.1"/>
    <property type="molecule type" value="Genomic_DNA"/>
</dbReference>
<dbReference type="STRING" id="1195246.AGRI_02880"/>
<dbReference type="InterPro" id="IPR004045">
    <property type="entry name" value="Glutathione_S-Trfase_N"/>
</dbReference>
<keyword evidence="3" id="KW-0808">Transferase</keyword>
<sequence length="279" mass="31486">MTQRYTPPEVWQWQTENGGTFASINRPTSGATFEKNLPVGEHPLQLYSLATPNGVKVTVMLEELLAAGHAAEYDAWLISIKDGEQFSSGFVALNPNSKIPALFDHSTGIRLFESGSILLYLAEKYQAFLPKALAARTEVMNWLFWQMGSAPFVGGGFGHFYAYAPEKYEYPINRYAMETKRQLDVLDKQLAKHRYVAGDEYSIADMAIWPWYGGLVLGRLYNAATFLDVQSYQHVLRWAKEIDQRPAVKRGYIVNRNFGDGPCLPERHSKADFAPFGLD</sequence>
<dbReference type="PANTHER" id="PTHR44051:SF22">
    <property type="entry name" value="DISULFIDE-BOND OXIDOREDUCTASE YGHU"/>
    <property type="match status" value="1"/>
</dbReference>
<proteinExistence type="predicted"/>
<feature type="domain" description="GST C-terminal" evidence="2">
    <location>
        <begin position="132"/>
        <end position="273"/>
    </location>
</feature>
<reference evidence="3 4" key="1">
    <citation type="journal article" date="2012" name="J. Bacteriol.">
        <title>Genome Sequence of Pectin-Degrading Alishewanella agri, Isolated from Landfill Soil.</title>
        <authorList>
            <person name="Kim J."/>
            <person name="Jung J."/>
            <person name="Sung J.S."/>
            <person name="Chun J."/>
            <person name="Park W."/>
        </authorList>
    </citation>
    <scope>NUCLEOTIDE SEQUENCE [LARGE SCALE GENOMIC DNA]</scope>
    <source>
        <strain evidence="3 4">BL06</strain>
    </source>
</reference>
<accession>I9P523</accession>
<dbReference type="CDD" id="cd10292">
    <property type="entry name" value="GST_C_YghU_like"/>
    <property type="match status" value="1"/>
</dbReference>
<evidence type="ECO:0000259" key="1">
    <source>
        <dbReference type="PROSITE" id="PS50404"/>
    </source>
</evidence>
<dbReference type="PROSITE" id="PS50405">
    <property type="entry name" value="GST_CTER"/>
    <property type="match status" value="1"/>
</dbReference>
<dbReference type="PATRIC" id="fig|1195246.3.peg.564"/>
<dbReference type="SUPFAM" id="SSF52833">
    <property type="entry name" value="Thioredoxin-like"/>
    <property type="match status" value="1"/>
</dbReference>
<evidence type="ECO:0000259" key="2">
    <source>
        <dbReference type="PROSITE" id="PS50405"/>
    </source>
</evidence>
<dbReference type="SFLD" id="SFLDG00358">
    <property type="entry name" value="Main_(cytGST)"/>
    <property type="match status" value="1"/>
</dbReference>
<evidence type="ECO:0000313" key="4">
    <source>
        <dbReference type="Proteomes" id="UP000035062"/>
    </source>
</evidence>
<comment type="caution">
    <text evidence="3">The sequence shown here is derived from an EMBL/GenBank/DDBJ whole genome shotgun (WGS) entry which is preliminary data.</text>
</comment>
<evidence type="ECO:0000313" key="3">
    <source>
        <dbReference type="EMBL" id="EIW90092.1"/>
    </source>
</evidence>
<dbReference type="PANTHER" id="PTHR44051">
    <property type="entry name" value="GLUTATHIONE S-TRANSFERASE-RELATED"/>
    <property type="match status" value="1"/>
</dbReference>
<keyword evidence="4" id="KW-1185">Reference proteome</keyword>